<organism evidence="3 4">
    <name type="scientific">Arthrobacter cheniae</name>
    <dbReference type="NCBI Taxonomy" id="1258888"/>
    <lineage>
        <taxon>Bacteria</taxon>
        <taxon>Bacillati</taxon>
        <taxon>Actinomycetota</taxon>
        <taxon>Actinomycetes</taxon>
        <taxon>Micrococcales</taxon>
        <taxon>Micrococcaceae</taxon>
        <taxon>Arthrobacter</taxon>
    </lineage>
</organism>
<comment type="caution">
    <text evidence="3">The sequence shown here is derived from an EMBL/GenBank/DDBJ whole genome shotgun (WGS) entry which is preliminary data.</text>
</comment>
<evidence type="ECO:0000313" key="4">
    <source>
        <dbReference type="Proteomes" id="UP000272560"/>
    </source>
</evidence>
<accession>A0A3A5MFE9</accession>
<feature type="compositionally biased region" description="Gly residues" evidence="1">
    <location>
        <begin position="191"/>
        <end position="201"/>
    </location>
</feature>
<dbReference type="Proteomes" id="UP000272560">
    <property type="component" value="Unassembled WGS sequence"/>
</dbReference>
<name>A0A3A5MFE9_9MICC</name>
<evidence type="ECO:0000256" key="1">
    <source>
        <dbReference type="SAM" id="MobiDB-lite"/>
    </source>
</evidence>
<gene>
    <name evidence="3" type="ORF">D6T63_00970</name>
</gene>
<dbReference type="InterPro" id="IPR045632">
    <property type="entry name" value="DUF6314"/>
</dbReference>
<keyword evidence="4" id="KW-1185">Reference proteome</keyword>
<evidence type="ECO:0000259" key="2">
    <source>
        <dbReference type="Pfam" id="PF19834"/>
    </source>
</evidence>
<dbReference type="Pfam" id="PF19834">
    <property type="entry name" value="DUF6314"/>
    <property type="match status" value="1"/>
</dbReference>
<feature type="region of interest" description="Disordered" evidence="1">
    <location>
        <begin position="182"/>
        <end position="201"/>
    </location>
</feature>
<dbReference type="EMBL" id="QZVT01000001">
    <property type="protein sequence ID" value="RJT83063.1"/>
    <property type="molecule type" value="Genomic_DNA"/>
</dbReference>
<dbReference type="AlphaFoldDB" id="A0A3A5MFE9"/>
<proteinExistence type="predicted"/>
<protein>
    <recommendedName>
        <fullName evidence="2">DUF6314 domain-containing protein</fullName>
    </recommendedName>
</protein>
<sequence length="201" mass="21481">MGGTDARGQDMQDAATPDTFIVPTDAGAAKQQVTAIPPVLLGVEDPLPFLAGRWTTHRRLLDRTTGMTGTFTGLTTFTPDDGGLRWDEQGTVSWPSFEGPAFRSYRVLGVGGAVIDIRFMDARLLCRLDLGTGAARDEHDCSPDTYLVDFAVRSRKLIHYTWDVTGPAKDLLLTTTLERRSEAATAPETSGGVGLGPVGGA</sequence>
<reference evidence="3 4" key="1">
    <citation type="submission" date="2018-09" db="EMBL/GenBank/DDBJ databases">
        <title>Novel species of Arthrobacter.</title>
        <authorList>
            <person name="Liu Q."/>
            <person name="Xin Y.-H."/>
        </authorList>
    </citation>
    <scope>NUCLEOTIDE SEQUENCE [LARGE SCALE GENOMIC DNA]</scope>
    <source>
        <strain evidence="3 4">Hz2</strain>
    </source>
</reference>
<evidence type="ECO:0000313" key="3">
    <source>
        <dbReference type="EMBL" id="RJT83063.1"/>
    </source>
</evidence>
<feature type="domain" description="DUF6314" evidence="2">
    <location>
        <begin position="50"/>
        <end position="179"/>
    </location>
</feature>